<sequence>MFLLELAQEIRRLQQWLGAISVEQTLQFIALARRLQNRISWQEVVSFYDLDIPPASLPNSVIAFFSRALGLGPSPVLALWEVFKHSIAAEELFPPSRNCLNMTCSHFLDTGRQHRLYRANRYMATLYTVGRGAFPVAVTSLRCPSCTSTFHLNYFTQRDSHNVTWRIYYDGVPSILKVRAHTFFEDKLCLLFRGLAVHSHSSMSSTARIYNTTLSSPTGRAPLLRGDDIAVAFNLYSLVLHHQEQNARLRIPDLAPTDIDRLSVPMQERNRFMAGTGQEHWPHACDLCRKFFLRDGLEYMLSCAITDGVSIGRPCCAVHDCPNPLPKNHARYCSVHSTLESICSVHGCEERSEEGKKTCSRADHTQLETNYRSVGQSFNLLKSRLRRATAYLHGADEEAPGPSGAPPPKFKAQFARRRTHNEQLIVRPCGIILARGTFYGSESLSGVVAFLQSVFPTAKSLPSVLFYDNNCSLHRYVADRPPLQNYFKDTALVVDIFHFKSKHSANDMYCSLHCNAMAFPQLFDAEQKTWTFNSSACEQTNAWLNRFQPIVREMLPVQYEFFLDEVIKERNRFLVETLKKRGLSPHLMPASVVFD</sequence>
<keyword evidence="4" id="KW-1185">Reference proteome</keyword>
<feature type="domain" description="CxC5 like cysteine cluster associated with KDZ" evidence="1">
    <location>
        <begin position="87"/>
        <end position="214"/>
    </location>
</feature>
<name>A0A167H601_CALVF</name>
<evidence type="ECO:0000259" key="2">
    <source>
        <dbReference type="Pfam" id="PF18721"/>
    </source>
</evidence>
<gene>
    <name evidence="3" type="ORF">CALVIDRAFT_489335</name>
</gene>
<dbReference type="OrthoDB" id="3055037at2759"/>
<proteinExistence type="predicted"/>
<dbReference type="AlphaFoldDB" id="A0A167H601"/>
<dbReference type="EMBL" id="KV417326">
    <property type="protein sequence ID" value="KZO91274.1"/>
    <property type="molecule type" value="Genomic_DNA"/>
</dbReference>
<evidence type="ECO:0000313" key="4">
    <source>
        <dbReference type="Proteomes" id="UP000076738"/>
    </source>
</evidence>
<evidence type="ECO:0008006" key="5">
    <source>
        <dbReference type="Google" id="ProtNLM"/>
    </source>
</evidence>
<dbReference type="Proteomes" id="UP000076738">
    <property type="component" value="Unassembled WGS sequence"/>
</dbReference>
<dbReference type="STRING" id="1330018.A0A167H601"/>
<evidence type="ECO:0000259" key="1">
    <source>
        <dbReference type="Pfam" id="PF18718"/>
    </source>
</evidence>
<dbReference type="Pfam" id="PF18721">
    <property type="entry name" value="CxC6"/>
    <property type="match status" value="1"/>
</dbReference>
<dbReference type="InterPro" id="IPR040898">
    <property type="entry name" value="CxC6"/>
</dbReference>
<protein>
    <recommendedName>
        <fullName evidence="5">CxC5 like cysteine cluster associated with KDZ domain-containing protein</fullName>
    </recommendedName>
</protein>
<dbReference type="InterPro" id="IPR041539">
    <property type="entry name" value="CxC5"/>
</dbReference>
<organism evidence="3 4">
    <name type="scientific">Calocera viscosa (strain TUFC12733)</name>
    <dbReference type="NCBI Taxonomy" id="1330018"/>
    <lineage>
        <taxon>Eukaryota</taxon>
        <taxon>Fungi</taxon>
        <taxon>Dikarya</taxon>
        <taxon>Basidiomycota</taxon>
        <taxon>Agaricomycotina</taxon>
        <taxon>Dacrymycetes</taxon>
        <taxon>Dacrymycetales</taxon>
        <taxon>Dacrymycetaceae</taxon>
        <taxon>Calocera</taxon>
    </lineage>
</organism>
<evidence type="ECO:0000313" key="3">
    <source>
        <dbReference type="EMBL" id="KZO91274.1"/>
    </source>
</evidence>
<feature type="domain" description="CxC6 like cysteine cluster associated with KDZ" evidence="2">
    <location>
        <begin position="305"/>
        <end position="369"/>
    </location>
</feature>
<dbReference type="PANTHER" id="PTHR34305">
    <property type="entry name" value="EXPRESSED PROTEIN"/>
    <property type="match status" value="1"/>
</dbReference>
<accession>A0A167H601</accession>
<dbReference type="Pfam" id="PF18718">
    <property type="entry name" value="CxC5"/>
    <property type="match status" value="1"/>
</dbReference>
<reference evidence="3 4" key="1">
    <citation type="journal article" date="2016" name="Mol. Biol. Evol.">
        <title>Comparative Genomics of Early-Diverging Mushroom-Forming Fungi Provides Insights into the Origins of Lignocellulose Decay Capabilities.</title>
        <authorList>
            <person name="Nagy L.G."/>
            <person name="Riley R."/>
            <person name="Tritt A."/>
            <person name="Adam C."/>
            <person name="Daum C."/>
            <person name="Floudas D."/>
            <person name="Sun H."/>
            <person name="Yadav J.S."/>
            <person name="Pangilinan J."/>
            <person name="Larsson K.H."/>
            <person name="Matsuura K."/>
            <person name="Barry K."/>
            <person name="Labutti K."/>
            <person name="Kuo R."/>
            <person name="Ohm R.A."/>
            <person name="Bhattacharya S.S."/>
            <person name="Shirouzu T."/>
            <person name="Yoshinaga Y."/>
            <person name="Martin F.M."/>
            <person name="Grigoriev I.V."/>
            <person name="Hibbett D.S."/>
        </authorList>
    </citation>
    <scope>NUCLEOTIDE SEQUENCE [LARGE SCALE GENOMIC DNA]</scope>
    <source>
        <strain evidence="3 4">TUFC12733</strain>
    </source>
</reference>
<dbReference type="PANTHER" id="PTHR34305:SF1">
    <property type="entry name" value="SWIM-TYPE DOMAIN-CONTAINING PROTEIN"/>
    <property type="match status" value="1"/>
</dbReference>